<reference evidence="2 3" key="1">
    <citation type="journal article" date="2015" name="Genome Announc.">
        <title>Expanding the biotechnology potential of lactobacilli through comparative genomics of 213 strains and associated genera.</title>
        <authorList>
            <person name="Sun Z."/>
            <person name="Harris H.M."/>
            <person name="McCann A."/>
            <person name="Guo C."/>
            <person name="Argimon S."/>
            <person name="Zhang W."/>
            <person name="Yang X."/>
            <person name="Jeffery I.B."/>
            <person name="Cooney J.C."/>
            <person name="Kagawa T.F."/>
            <person name="Liu W."/>
            <person name="Song Y."/>
            <person name="Salvetti E."/>
            <person name="Wrobel A."/>
            <person name="Rasinkangas P."/>
            <person name="Parkhill J."/>
            <person name="Rea M.C."/>
            <person name="O'Sullivan O."/>
            <person name="Ritari J."/>
            <person name="Douillard F.P."/>
            <person name="Paul Ross R."/>
            <person name="Yang R."/>
            <person name="Briner A.E."/>
            <person name="Felis G.E."/>
            <person name="de Vos W.M."/>
            <person name="Barrangou R."/>
            <person name="Klaenhammer T.R."/>
            <person name="Caufield P.W."/>
            <person name="Cui Y."/>
            <person name="Zhang H."/>
            <person name="O'Toole P.W."/>
        </authorList>
    </citation>
    <scope>NUCLEOTIDE SEQUENCE [LARGE SCALE GENOMIC DNA]</scope>
    <source>
        <strain evidence="2 3">DSM 18527</strain>
    </source>
</reference>
<feature type="transmembrane region" description="Helical" evidence="1">
    <location>
        <begin position="110"/>
        <end position="134"/>
    </location>
</feature>
<organism evidence="2 3">
    <name type="scientific">Agrilactobacillus composti DSM 18527 = JCM 14202</name>
    <dbReference type="NCBI Taxonomy" id="1423734"/>
    <lineage>
        <taxon>Bacteria</taxon>
        <taxon>Bacillati</taxon>
        <taxon>Bacillota</taxon>
        <taxon>Bacilli</taxon>
        <taxon>Lactobacillales</taxon>
        <taxon>Lactobacillaceae</taxon>
        <taxon>Agrilactobacillus</taxon>
    </lineage>
</organism>
<dbReference type="PATRIC" id="fig|1423734.3.peg.1"/>
<dbReference type="Proteomes" id="UP000051236">
    <property type="component" value="Unassembled WGS sequence"/>
</dbReference>
<dbReference type="AlphaFoldDB" id="A0A0R1Y138"/>
<evidence type="ECO:0008006" key="4">
    <source>
        <dbReference type="Google" id="ProtNLM"/>
    </source>
</evidence>
<comment type="caution">
    <text evidence="2">The sequence shown here is derived from an EMBL/GenBank/DDBJ whole genome shotgun (WGS) entry which is preliminary data.</text>
</comment>
<dbReference type="EMBL" id="AZGA01000006">
    <property type="protein sequence ID" value="KRM36103.1"/>
    <property type="molecule type" value="Genomic_DNA"/>
</dbReference>
<feature type="transmembrane region" description="Helical" evidence="1">
    <location>
        <begin position="146"/>
        <end position="167"/>
    </location>
</feature>
<evidence type="ECO:0000313" key="2">
    <source>
        <dbReference type="EMBL" id="KRM36103.1"/>
    </source>
</evidence>
<dbReference type="RefSeq" id="WP_035455728.1">
    <property type="nucleotide sequence ID" value="NZ_AZGA01000006.1"/>
</dbReference>
<feature type="transmembrane region" description="Helical" evidence="1">
    <location>
        <begin position="172"/>
        <end position="192"/>
    </location>
</feature>
<keyword evidence="1" id="KW-1133">Transmembrane helix</keyword>
<evidence type="ECO:0000313" key="3">
    <source>
        <dbReference type="Proteomes" id="UP000051236"/>
    </source>
</evidence>
<evidence type="ECO:0000256" key="1">
    <source>
        <dbReference type="SAM" id="Phobius"/>
    </source>
</evidence>
<accession>A0A0R1Y138</accession>
<feature type="transmembrane region" description="Helical" evidence="1">
    <location>
        <begin position="57"/>
        <end position="79"/>
    </location>
</feature>
<keyword evidence="1" id="KW-0472">Membrane</keyword>
<gene>
    <name evidence="2" type="ORF">FC83_GL000001</name>
</gene>
<protein>
    <recommendedName>
        <fullName evidence="4">ABC transporter permease</fullName>
    </recommendedName>
</protein>
<dbReference type="STRING" id="1423734.FC83_GL000001"/>
<name>A0A0R1Y138_9LACO</name>
<keyword evidence="3" id="KW-1185">Reference proteome</keyword>
<sequence>MMAILKARLFEKMNSLSFITLLIFTLFMTVVGTPQAQGAVKTLTIEPGLYYQANNPTWLPIGTALIFGMMLPLIGFTYVRDAVGLDVQTNVISIIKTSKFASLNYTLGKFLANVTLLVGMWVVAIIGTLGMMLLRFPGQSLTFTGFITPFLVLIPGLLLTAAFALLVDTIGIFRKTGGTVLGILVLLTLYILETTTKTASFMV</sequence>
<proteinExistence type="predicted"/>
<keyword evidence="1" id="KW-0812">Transmembrane</keyword>